<sequence length="537" mass="59791">MKRPFKSMLSFGIVTTMLVLAACSGNGSGGEEPSGSSTTETPPAGGATAETPKTETPAAPTGIDTSERVTIKIMANFNPADVAPADQALFDKVEAALNVDLEWIVPPSTGYKEQLQLSLVSGDYPDMVMFPAETDETFLNAVNEGIVIPVNPFLDLLPNIKQYTYDVSWEALETLRDGNIYGIPRTSVARNDGFIIRQDWLDNLGIQVPESREVTIDQFTDILRKFTFDDPDGNGKNDTYGFAGYLNTTKLIDPILSSQFGNLGWQKSSGGEFEYMTPMYDKNSTVYKDVLAYTQMAFKEGLVDPDSAVVDRSASIDRFKRGITGIRYEFSGNAPGAEKAGKELNPETEISYIFIQDKQGELKGVAYGTAIFGVWGVTNKAKHPERALQVLDWLLSDEGFDMVKYGVEGVEYNVVDGQKQYIPEVTAPWRKAIVRRAGDGDFFIDPKLPEEERQIVKKWVDRSIETVAFSLDQGYVPPASREPDYMDFKLIWDETITKIMIGELPVDEFDNLLAQWYEKGGQKYVEQMNEYIKSSQQ</sequence>
<reference evidence="3 4" key="1">
    <citation type="submission" date="2019-05" db="EMBL/GenBank/DDBJ databases">
        <authorList>
            <person name="Narsing Rao M.P."/>
            <person name="Li W.J."/>
        </authorList>
    </citation>
    <scope>NUCLEOTIDE SEQUENCE [LARGE SCALE GENOMIC DNA]</scope>
    <source>
        <strain evidence="3 4">SYSU_K30003</strain>
    </source>
</reference>
<dbReference type="AlphaFoldDB" id="A0A5R9G667"/>
<dbReference type="PROSITE" id="PS51257">
    <property type="entry name" value="PROKAR_LIPOPROTEIN"/>
    <property type="match status" value="1"/>
</dbReference>
<dbReference type="Proteomes" id="UP000309676">
    <property type="component" value="Unassembled WGS sequence"/>
</dbReference>
<feature type="compositionally biased region" description="Low complexity" evidence="1">
    <location>
        <begin position="33"/>
        <end position="62"/>
    </location>
</feature>
<name>A0A5R9G667_9BACL</name>
<dbReference type="SUPFAM" id="SSF53850">
    <property type="entry name" value="Periplasmic binding protein-like II"/>
    <property type="match status" value="1"/>
</dbReference>
<gene>
    <name evidence="3" type="ORF">FE782_27410</name>
</gene>
<feature type="region of interest" description="Disordered" evidence="1">
    <location>
        <begin position="25"/>
        <end position="65"/>
    </location>
</feature>
<dbReference type="RefSeq" id="WP_138197544.1">
    <property type="nucleotide sequence ID" value="NZ_VCIW01000025.1"/>
</dbReference>
<dbReference type="Pfam" id="PF01547">
    <property type="entry name" value="SBP_bac_1"/>
    <property type="match status" value="1"/>
</dbReference>
<protein>
    <submittedName>
        <fullName evidence="3">Extracellular solute-binding protein</fullName>
    </submittedName>
</protein>
<dbReference type="Gene3D" id="3.40.190.10">
    <property type="entry name" value="Periplasmic binding protein-like II"/>
    <property type="match status" value="2"/>
</dbReference>
<evidence type="ECO:0000313" key="3">
    <source>
        <dbReference type="EMBL" id="TLS49008.1"/>
    </source>
</evidence>
<comment type="caution">
    <text evidence="3">The sequence shown here is derived from an EMBL/GenBank/DDBJ whole genome shotgun (WGS) entry which is preliminary data.</text>
</comment>
<evidence type="ECO:0000313" key="4">
    <source>
        <dbReference type="Proteomes" id="UP000309676"/>
    </source>
</evidence>
<dbReference type="PANTHER" id="PTHR43649">
    <property type="entry name" value="ARABINOSE-BINDING PROTEIN-RELATED"/>
    <property type="match status" value="1"/>
</dbReference>
<dbReference type="EMBL" id="VCIW01000025">
    <property type="protein sequence ID" value="TLS49008.1"/>
    <property type="molecule type" value="Genomic_DNA"/>
</dbReference>
<feature type="chain" id="PRO_5024426523" evidence="2">
    <location>
        <begin position="22"/>
        <end position="537"/>
    </location>
</feature>
<proteinExistence type="predicted"/>
<dbReference type="InterPro" id="IPR050490">
    <property type="entry name" value="Bact_solute-bd_prot1"/>
</dbReference>
<dbReference type="InterPro" id="IPR006059">
    <property type="entry name" value="SBP"/>
</dbReference>
<dbReference type="OrthoDB" id="2650856at2"/>
<evidence type="ECO:0000256" key="2">
    <source>
        <dbReference type="SAM" id="SignalP"/>
    </source>
</evidence>
<feature type="signal peptide" evidence="2">
    <location>
        <begin position="1"/>
        <end position="21"/>
    </location>
</feature>
<evidence type="ECO:0000256" key="1">
    <source>
        <dbReference type="SAM" id="MobiDB-lite"/>
    </source>
</evidence>
<keyword evidence="2" id="KW-0732">Signal</keyword>
<keyword evidence="4" id="KW-1185">Reference proteome</keyword>
<organism evidence="3 4">
    <name type="scientific">Paenibacillus antri</name>
    <dbReference type="NCBI Taxonomy" id="2582848"/>
    <lineage>
        <taxon>Bacteria</taxon>
        <taxon>Bacillati</taxon>
        <taxon>Bacillota</taxon>
        <taxon>Bacilli</taxon>
        <taxon>Bacillales</taxon>
        <taxon>Paenibacillaceae</taxon>
        <taxon>Paenibacillus</taxon>
    </lineage>
</organism>
<accession>A0A5R9G667</accession>